<reference evidence="4" key="1">
    <citation type="journal article" date="2018" name="Gigascience">
        <title>Genome assembly of the Pink Ipe (Handroanthus impetiginosus, Bignoniaceae), a highly valued, ecologically keystone Neotropical timber forest tree.</title>
        <authorList>
            <person name="Silva-Junior O.B."/>
            <person name="Grattapaglia D."/>
            <person name="Novaes E."/>
            <person name="Collevatti R.G."/>
        </authorList>
    </citation>
    <scope>NUCLEOTIDE SEQUENCE [LARGE SCALE GENOMIC DNA]</scope>
    <source>
        <strain evidence="4">cv. UFG-1</strain>
    </source>
</reference>
<dbReference type="Proteomes" id="UP000231279">
    <property type="component" value="Unassembled WGS sequence"/>
</dbReference>
<comment type="caution">
    <text evidence="3">The sequence shown here is derived from an EMBL/GenBank/DDBJ whole genome shotgun (WGS) entry which is preliminary data.</text>
</comment>
<dbReference type="InterPro" id="IPR043424">
    <property type="entry name" value="BLT-like"/>
</dbReference>
<feature type="compositionally biased region" description="Basic and acidic residues" evidence="2">
    <location>
        <begin position="83"/>
        <end position="93"/>
    </location>
</feature>
<evidence type="ECO:0000313" key="3">
    <source>
        <dbReference type="EMBL" id="PIN20964.1"/>
    </source>
</evidence>
<feature type="compositionally biased region" description="Basic residues" evidence="2">
    <location>
        <begin position="33"/>
        <end position="44"/>
    </location>
</feature>
<feature type="compositionally biased region" description="Basic and acidic residues" evidence="2">
    <location>
        <begin position="552"/>
        <end position="564"/>
    </location>
</feature>
<sequence length="674" mass="76441">MKITVGRTGAQEIQHPGVAQGPIPSSDLSHKPTFPRKSPRRKTKPSGAAVRLKRESSKRSSRPETPLLRWKFDEPNDENNSVEEEKSSGEVARKGGRRVKPVVSARKLGAALWRLHLPEFQTNVPKSLGLQFEGGHLGARIHGHHVERMHSSLVDDLEHSPHWVSVPKNGIQHKFEPSFQFSNCAMEGATKWDPVGGKTLDELKQVFGQTKLVNQRASDAPVISALEAQLQQARTRVNELEAERRSSKKKLEQFLQKLSEERAAWRSREHEKIRVIIDDMKAELSREKKNRQRLEIVNSKLVNELADAKLSAKRYLQEYEKERKSKELIEEVCDELAKEVGEDKAEIETLKRESRKLWEEVEEERKMLQMAEVWREERVQMKLVDAKVMLEEKYSQMNRIIADLEVFLTSRKTTSDLEEIRKGEFLQEVAASINIQDVRELTYEPTNPDDTFSVFEEMNFGASNEKDIEPCDGYSPASQDSKIHTVTPQVKLLNKDSANRHPNAYINQSGELEEDASEWETVSHPEDQGSSYSPDGSDPSINKSFRASSVSREWERNGGEETPIDDCRQLKKASSISRLWRSCPSNGDHYKIINGRLSNGPIISSDCGLGKVGLSPQDLAGQWSSPDSANPHTSQGMKGCIPRNGQKSSLKARLLEARMENQKIQLRQVLKQKI</sequence>
<proteinExistence type="predicted"/>
<feature type="region of interest" description="Disordered" evidence="2">
    <location>
        <begin position="623"/>
        <end position="645"/>
    </location>
</feature>
<evidence type="ECO:0000256" key="1">
    <source>
        <dbReference type="SAM" id="Coils"/>
    </source>
</evidence>
<dbReference type="STRING" id="429701.A0A2G9HTX9"/>
<feature type="compositionally biased region" description="Polar residues" evidence="2">
    <location>
        <begin position="623"/>
        <end position="636"/>
    </location>
</feature>
<feature type="compositionally biased region" description="Low complexity" evidence="2">
    <location>
        <begin position="529"/>
        <end position="540"/>
    </location>
</feature>
<organism evidence="3 4">
    <name type="scientific">Handroanthus impetiginosus</name>
    <dbReference type="NCBI Taxonomy" id="429701"/>
    <lineage>
        <taxon>Eukaryota</taxon>
        <taxon>Viridiplantae</taxon>
        <taxon>Streptophyta</taxon>
        <taxon>Embryophyta</taxon>
        <taxon>Tracheophyta</taxon>
        <taxon>Spermatophyta</taxon>
        <taxon>Magnoliopsida</taxon>
        <taxon>eudicotyledons</taxon>
        <taxon>Gunneridae</taxon>
        <taxon>Pentapetalae</taxon>
        <taxon>asterids</taxon>
        <taxon>lamiids</taxon>
        <taxon>Lamiales</taxon>
        <taxon>Bignoniaceae</taxon>
        <taxon>Crescentiina</taxon>
        <taxon>Tabebuia alliance</taxon>
        <taxon>Handroanthus</taxon>
    </lineage>
</organism>
<dbReference type="PANTHER" id="PTHR31071">
    <property type="entry name" value="GB|AAF24581.1"/>
    <property type="match status" value="1"/>
</dbReference>
<feature type="compositionally biased region" description="Basic and acidic residues" evidence="2">
    <location>
        <begin position="52"/>
        <end position="62"/>
    </location>
</feature>
<feature type="region of interest" description="Disordered" evidence="2">
    <location>
        <begin position="1"/>
        <end position="97"/>
    </location>
</feature>
<dbReference type="EMBL" id="NKXS01001034">
    <property type="protein sequence ID" value="PIN20964.1"/>
    <property type="molecule type" value="Genomic_DNA"/>
</dbReference>
<name>A0A2G9HTX9_9LAMI</name>
<feature type="compositionally biased region" description="Polar residues" evidence="2">
    <location>
        <begin position="541"/>
        <end position="551"/>
    </location>
</feature>
<keyword evidence="1" id="KW-0175">Coiled coil</keyword>
<keyword evidence="4" id="KW-1185">Reference proteome</keyword>
<gene>
    <name evidence="3" type="ORF">CDL12_06339</name>
</gene>
<evidence type="ECO:0000256" key="2">
    <source>
        <dbReference type="SAM" id="MobiDB-lite"/>
    </source>
</evidence>
<accession>A0A2G9HTX9</accession>
<dbReference type="AlphaFoldDB" id="A0A2G9HTX9"/>
<evidence type="ECO:0000313" key="4">
    <source>
        <dbReference type="Proteomes" id="UP000231279"/>
    </source>
</evidence>
<dbReference type="PANTHER" id="PTHR31071:SF2">
    <property type="entry name" value="ACTIN CYTOSKELETON-REGULATORY COMPLEX PAN-LIKE PROTEIN"/>
    <property type="match status" value="1"/>
</dbReference>
<feature type="coiled-coil region" evidence="1">
    <location>
        <begin position="223"/>
        <end position="353"/>
    </location>
</feature>
<protein>
    <submittedName>
        <fullName evidence="3">Uncharacterized protein</fullName>
    </submittedName>
</protein>
<dbReference type="OrthoDB" id="1927957at2759"/>
<feature type="region of interest" description="Disordered" evidence="2">
    <location>
        <begin position="511"/>
        <end position="564"/>
    </location>
</feature>